<accession>A0A7R9FK31</accession>
<dbReference type="AlphaFoldDB" id="A0A7R9FK31"/>
<sequence>MSCFLEARSKRPAKKTFLRPSPLRICFKRLVMATLV</sequence>
<name>A0A7R9FK31_9NEOP</name>
<proteinExistence type="predicted"/>
<reference evidence="1" key="1">
    <citation type="submission" date="2020-11" db="EMBL/GenBank/DDBJ databases">
        <authorList>
            <person name="Tran Van P."/>
        </authorList>
    </citation>
    <scope>NUCLEOTIDE SEQUENCE</scope>
</reference>
<protein>
    <submittedName>
        <fullName evidence="1">Uncharacterized protein</fullName>
    </submittedName>
</protein>
<dbReference type="EMBL" id="OE000760">
    <property type="protein sequence ID" value="CAD7454957.1"/>
    <property type="molecule type" value="Genomic_DNA"/>
</dbReference>
<organism evidence="1">
    <name type="scientific">Timema tahoe</name>
    <dbReference type="NCBI Taxonomy" id="61484"/>
    <lineage>
        <taxon>Eukaryota</taxon>
        <taxon>Metazoa</taxon>
        <taxon>Ecdysozoa</taxon>
        <taxon>Arthropoda</taxon>
        <taxon>Hexapoda</taxon>
        <taxon>Insecta</taxon>
        <taxon>Pterygota</taxon>
        <taxon>Neoptera</taxon>
        <taxon>Polyneoptera</taxon>
        <taxon>Phasmatodea</taxon>
        <taxon>Timematodea</taxon>
        <taxon>Timematoidea</taxon>
        <taxon>Timematidae</taxon>
        <taxon>Timema</taxon>
    </lineage>
</organism>
<evidence type="ECO:0000313" key="1">
    <source>
        <dbReference type="EMBL" id="CAD7454957.1"/>
    </source>
</evidence>
<gene>
    <name evidence="1" type="ORF">TTEB3V08_LOCUS3046</name>
</gene>